<dbReference type="EMBL" id="FUYN01000005">
    <property type="protein sequence ID" value="SKB61713.1"/>
    <property type="molecule type" value="Genomic_DNA"/>
</dbReference>
<dbReference type="AlphaFoldDB" id="A0A1T5CQU5"/>
<sequence length="153" mass="18010">MKSNYKQLLRNPDIQPTSDIIAEALQDANDSYIKFLNELANQDIDLEWRYYTDGKAWLGKGLYKWLGVRGGQKVTTVFWLSIWEGFFKITIYIPEKARDDLFSLPLNNTVKQMINDSKQMGNRLKFFPLVFELNSNESFEQIHILFDFKKSLK</sequence>
<dbReference type="InterPro" id="IPR024265">
    <property type="entry name" value="DUF3788"/>
</dbReference>
<evidence type="ECO:0000313" key="2">
    <source>
        <dbReference type="Proteomes" id="UP000243406"/>
    </source>
</evidence>
<gene>
    <name evidence="1" type="ORF">SAMN02745120_2339</name>
</gene>
<name>A0A1T5CQU5_9FIRM</name>
<dbReference type="OrthoDB" id="1050063at2"/>
<reference evidence="2" key="1">
    <citation type="submission" date="2017-02" db="EMBL/GenBank/DDBJ databases">
        <authorList>
            <person name="Varghese N."/>
            <person name="Submissions S."/>
        </authorList>
    </citation>
    <scope>NUCLEOTIDE SEQUENCE [LARGE SCALE GENOMIC DNA]</scope>
    <source>
        <strain evidence="2">ATCC 35199</strain>
    </source>
</reference>
<evidence type="ECO:0008006" key="3">
    <source>
        <dbReference type="Google" id="ProtNLM"/>
    </source>
</evidence>
<keyword evidence="2" id="KW-1185">Reference proteome</keyword>
<evidence type="ECO:0000313" key="1">
    <source>
        <dbReference type="EMBL" id="SKB61713.1"/>
    </source>
</evidence>
<protein>
    <recommendedName>
        <fullName evidence="3">DUF3788 domain-containing protein</fullName>
    </recommendedName>
</protein>
<dbReference type="RefSeq" id="WP_079590119.1">
    <property type="nucleotide sequence ID" value="NZ_FUYN01000005.1"/>
</dbReference>
<dbReference type="Proteomes" id="UP000243406">
    <property type="component" value="Unassembled WGS sequence"/>
</dbReference>
<accession>A0A1T5CQU5</accession>
<proteinExistence type="predicted"/>
<dbReference type="Pfam" id="PF12663">
    <property type="entry name" value="DUF3788"/>
    <property type="match status" value="1"/>
</dbReference>
<organism evidence="1 2">
    <name type="scientific">Acetoanaerobium noterae</name>
    <dbReference type="NCBI Taxonomy" id="745369"/>
    <lineage>
        <taxon>Bacteria</taxon>
        <taxon>Bacillati</taxon>
        <taxon>Bacillota</taxon>
        <taxon>Clostridia</taxon>
        <taxon>Peptostreptococcales</taxon>
        <taxon>Filifactoraceae</taxon>
        <taxon>Acetoanaerobium</taxon>
    </lineage>
</organism>